<dbReference type="Proteomes" id="UP000066995">
    <property type="component" value="Chromosome"/>
</dbReference>
<evidence type="ECO:0000256" key="2">
    <source>
        <dbReference type="SAM" id="Phobius"/>
    </source>
</evidence>
<protein>
    <submittedName>
        <fullName evidence="3">Uncharacterized protein</fullName>
    </submittedName>
</protein>
<feature type="coiled-coil region" evidence="1">
    <location>
        <begin position="42"/>
        <end position="69"/>
    </location>
</feature>
<keyword evidence="1" id="KW-0175">Coiled coil</keyword>
<dbReference type="HOGENOM" id="CLU_2081973_0_0_6"/>
<evidence type="ECO:0000256" key="1">
    <source>
        <dbReference type="SAM" id="Coils"/>
    </source>
</evidence>
<dbReference type="KEGG" id="mvi:X808_17650"/>
<dbReference type="OrthoDB" id="9942953at2"/>
<sequence length="117" mass="13573">MQEEVNDLKKATKTTNNIVYVIFILISIAVGIGSYIKGVSDVSTLKDDIKRLQENYQILDNKLLSIEKSNYMVSDSIKYYEKEISTHCPDRISRMMSELCKDLDRKLYELQSKKNVK</sequence>
<dbReference type="RefSeq" id="WP_025217976.1">
    <property type="nucleotide sequence ID" value="NZ_CP006943.1"/>
</dbReference>
<gene>
    <name evidence="3" type="ORF">X808_17650</name>
</gene>
<name>W0QEI4_9PAST</name>
<dbReference type="PATRIC" id="fig|1433287.3.peg.1761"/>
<dbReference type="AlphaFoldDB" id="W0QEI4"/>
<dbReference type="EMBL" id="CP006943">
    <property type="protein sequence ID" value="AHG76285.1"/>
    <property type="molecule type" value="Genomic_DNA"/>
</dbReference>
<keyword evidence="2" id="KW-0812">Transmembrane</keyword>
<reference evidence="3 4" key="1">
    <citation type="submission" date="2013-12" db="EMBL/GenBank/DDBJ databases">
        <title>Annotation of the Mannheimia varigena USDA-ARS-USMARC-1296 complete genome.</title>
        <authorList>
            <person name="Harhay G.P."/>
            <person name="Clawson M.L."/>
            <person name="Murray R.W."/>
            <person name="Lubbers B.V."/>
            <person name="Heaton M.P."/>
            <person name="Chitko-Mckown C.G."/>
            <person name="Harhay D.M."/>
            <person name="Smith T.P.L."/>
        </authorList>
    </citation>
    <scope>NUCLEOTIDE SEQUENCE [LARGE SCALE GENOMIC DNA]</scope>
    <source>
        <strain evidence="3 4">USDA-ARS-USMARC-1296</strain>
    </source>
</reference>
<proteinExistence type="predicted"/>
<evidence type="ECO:0000313" key="4">
    <source>
        <dbReference type="Proteomes" id="UP000066995"/>
    </source>
</evidence>
<dbReference type="STRING" id="1433287.X808_17650"/>
<keyword evidence="2" id="KW-1133">Transmembrane helix</keyword>
<evidence type="ECO:0000313" key="3">
    <source>
        <dbReference type="EMBL" id="AHG76285.1"/>
    </source>
</evidence>
<organism evidence="3 4">
    <name type="scientific">Mannheimia varigena USDA-ARS-USMARC-1296</name>
    <dbReference type="NCBI Taxonomy" id="1433287"/>
    <lineage>
        <taxon>Bacteria</taxon>
        <taxon>Pseudomonadati</taxon>
        <taxon>Pseudomonadota</taxon>
        <taxon>Gammaproteobacteria</taxon>
        <taxon>Pasteurellales</taxon>
        <taxon>Pasteurellaceae</taxon>
        <taxon>Mannheimia</taxon>
    </lineage>
</organism>
<feature type="transmembrane region" description="Helical" evidence="2">
    <location>
        <begin position="18"/>
        <end position="36"/>
    </location>
</feature>
<accession>W0QEI4</accession>
<keyword evidence="2" id="KW-0472">Membrane</keyword>
<keyword evidence="4" id="KW-1185">Reference proteome</keyword>